<evidence type="ECO:0000313" key="2">
    <source>
        <dbReference type="Proteomes" id="UP001162131"/>
    </source>
</evidence>
<organism evidence="1 2">
    <name type="scientific">Blepharisma stoltei</name>
    <dbReference type="NCBI Taxonomy" id="1481888"/>
    <lineage>
        <taxon>Eukaryota</taxon>
        <taxon>Sar</taxon>
        <taxon>Alveolata</taxon>
        <taxon>Ciliophora</taxon>
        <taxon>Postciliodesmatophora</taxon>
        <taxon>Heterotrichea</taxon>
        <taxon>Heterotrichida</taxon>
        <taxon>Blepharismidae</taxon>
        <taxon>Blepharisma</taxon>
    </lineage>
</organism>
<proteinExistence type="predicted"/>
<dbReference type="Proteomes" id="UP001162131">
    <property type="component" value="Unassembled WGS sequence"/>
</dbReference>
<name>A0AAU9K2H0_9CILI</name>
<accession>A0AAU9K2H0</accession>
<dbReference type="EMBL" id="CAJZBQ010000052">
    <property type="protein sequence ID" value="CAG9331062.1"/>
    <property type="molecule type" value="Genomic_DNA"/>
</dbReference>
<dbReference type="AlphaFoldDB" id="A0AAU9K2H0"/>
<evidence type="ECO:0000313" key="1">
    <source>
        <dbReference type="EMBL" id="CAG9331062.1"/>
    </source>
</evidence>
<sequence>MENQTYSWLLSLVNTRKTPLRILEAGLCRGDLLQEWYANDKSGIVITKTTKTLNKTSQLLTHFLNIRCPILEDYSPEKIIAYLYHQKGRKVLRAKEAINFSKNLMYGLQMRSIHMALPETYSNVMIKVKAKNENGEFKNELSYKSFEKENGDAVKDESLCERAHEMTLFIAEYIYRFQSEIVDQLRYDLCVDGYGYYYLIRLENPVFAKELSNIPRVRNKNRTNTIFLDQPPDPDEDARNLESAVPEFIPIGKVSDRRKSRESLKFRFDFKFHRAPNSPVFVKMIAKTIEKSHQKAIMREKLEQKRKMLYSADVSRVVSPNNESNQKFEFTDTPRNLNELIDVLGSGHRKSTSDVHLEESNNEEYKTKQSYKDHINFERRPSELHFATALATRFFQYERKTMTKSMGHTASNSKRKPHKNRLFQIYMGEREQALSTKYSSVPNSPKSCGNKAHNFVSFAW</sequence>
<keyword evidence="2" id="KW-1185">Reference proteome</keyword>
<protein>
    <submittedName>
        <fullName evidence="1">Uncharacterized protein</fullName>
    </submittedName>
</protein>
<gene>
    <name evidence="1" type="ORF">BSTOLATCC_MIC52468</name>
</gene>
<comment type="caution">
    <text evidence="1">The sequence shown here is derived from an EMBL/GenBank/DDBJ whole genome shotgun (WGS) entry which is preliminary data.</text>
</comment>
<reference evidence="1" key="1">
    <citation type="submission" date="2021-09" db="EMBL/GenBank/DDBJ databases">
        <authorList>
            <consortium name="AG Swart"/>
            <person name="Singh M."/>
            <person name="Singh A."/>
            <person name="Seah K."/>
            <person name="Emmerich C."/>
        </authorList>
    </citation>
    <scope>NUCLEOTIDE SEQUENCE</scope>
    <source>
        <strain evidence="1">ATCC30299</strain>
    </source>
</reference>